<evidence type="ECO:0000259" key="1">
    <source>
        <dbReference type="Pfam" id="PF03372"/>
    </source>
</evidence>
<proteinExistence type="predicted"/>
<feature type="domain" description="Endonuclease/exonuclease/phosphatase" evidence="1">
    <location>
        <begin position="85"/>
        <end position="597"/>
    </location>
</feature>
<dbReference type="AlphaFoldDB" id="A0AAD1X7G6"/>
<protein>
    <recommendedName>
        <fullName evidence="1">Endonuclease/exonuclease/phosphatase domain-containing protein</fullName>
    </recommendedName>
</protein>
<reference evidence="2" key="1">
    <citation type="submission" date="2023-07" db="EMBL/GenBank/DDBJ databases">
        <authorList>
            <consortium name="AG Swart"/>
            <person name="Singh M."/>
            <person name="Singh A."/>
            <person name="Seah K."/>
            <person name="Emmerich C."/>
        </authorList>
    </citation>
    <scope>NUCLEOTIDE SEQUENCE</scope>
    <source>
        <strain evidence="2">DP1</strain>
    </source>
</reference>
<dbReference type="Gene3D" id="3.60.10.10">
    <property type="entry name" value="Endonuclease/exonuclease/phosphatase"/>
    <property type="match status" value="2"/>
</dbReference>
<dbReference type="EMBL" id="CAMPGE010002797">
    <property type="protein sequence ID" value="CAI2361607.1"/>
    <property type="molecule type" value="Genomic_DNA"/>
</dbReference>
<organism evidence="2 3">
    <name type="scientific">Euplotes crassus</name>
    <dbReference type="NCBI Taxonomy" id="5936"/>
    <lineage>
        <taxon>Eukaryota</taxon>
        <taxon>Sar</taxon>
        <taxon>Alveolata</taxon>
        <taxon>Ciliophora</taxon>
        <taxon>Intramacronucleata</taxon>
        <taxon>Spirotrichea</taxon>
        <taxon>Hypotrichia</taxon>
        <taxon>Euplotida</taxon>
        <taxon>Euplotidae</taxon>
        <taxon>Moneuplotes</taxon>
    </lineage>
</organism>
<dbReference type="SUPFAM" id="SSF56219">
    <property type="entry name" value="DNase I-like"/>
    <property type="match status" value="2"/>
</dbReference>
<comment type="caution">
    <text evidence="2">The sequence shown here is derived from an EMBL/GenBank/DDBJ whole genome shotgun (WGS) entry which is preliminary data.</text>
</comment>
<dbReference type="InterPro" id="IPR005135">
    <property type="entry name" value="Endo/exonuclease/phosphatase"/>
</dbReference>
<dbReference type="GO" id="GO:0000175">
    <property type="term" value="F:3'-5'-RNA exonuclease activity"/>
    <property type="evidence" value="ECO:0007669"/>
    <property type="project" value="TreeGrafter"/>
</dbReference>
<evidence type="ECO:0000313" key="2">
    <source>
        <dbReference type="EMBL" id="CAI2361607.1"/>
    </source>
</evidence>
<evidence type="ECO:0000313" key="3">
    <source>
        <dbReference type="Proteomes" id="UP001295684"/>
    </source>
</evidence>
<name>A0AAD1X7G6_EUPCR</name>
<accession>A0AAD1X7G6</accession>
<dbReference type="InterPro" id="IPR036691">
    <property type="entry name" value="Endo/exonu/phosph_ase_sf"/>
</dbReference>
<dbReference type="InterPro" id="IPR050410">
    <property type="entry name" value="CCR4/nocturin_mRNA_transcr"/>
</dbReference>
<sequence>MRMFQNYSKIFSIFTKSDPLKQHCLRRYSTILENTINVDKECKTKDISIFKKWAPEDSLQYFRQTRKWFPKASFSNDSARPFRVMTYNVLAECYKEEQDYGDTSDEILSWEFRHKLIIKELDQQRYLEDVKIDHNDPSDTSPDIICFQELYDEKLTNYLTNDASKKYEYISRKKGADKLDSIAIFWDTDLFEHIDNWAIYFNSGKECKIYNKAQVAQFVALKPKNPSYFTVTTTPSPKSQILLIANTHLIFNNSRGDIKLSQIDLVLKSLSYLKSHLQALHEDCCINFLLCGDLNCIPNSGIYTYISTGSYDCLTMKKNEMSGQKFAFKRKTYKHKYTQKDCELEEQIEEKHQKFIRGVRKLRKIKENVGNKTPYWVRKIQSAKIEGIGKEGILEFSVEEDTPELMEKCDELDIALKKFHEAAITDKNDKKKRSKMSKDDMNLLMQEMPDLILRSPVGPLISSYAKVMQDFLDLITGFVDGADSNTKLEQILGGTENVHALLKSELFRSRIFNGGMVPPMISDESNLLGIDTKEFVNYWKNLTKEQSYSYFTEMHGMLDYIWYSGEGIEAVRTLNVPNFYKELPFEMSPNEVTPSDHFPMMAEFILK</sequence>
<gene>
    <name evidence="2" type="ORF">ECRASSUSDP1_LOCUS2919</name>
</gene>
<dbReference type="PANTHER" id="PTHR12121:SF34">
    <property type="entry name" value="PROTEIN ANGEL"/>
    <property type="match status" value="1"/>
</dbReference>
<dbReference type="Proteomes" id="UP001295684">
    <property type="component" value="Unassembled WGS sequence"/>
</dbReference>
<keyword evidence="3" id="KW-1185">Reference proteome</keyword>
<dbReference type="Pfam" id="PF03372">
    <property type="entry name" value="Exo_endo_phos"/>
    <property type="match status" value="1"/>
</dbReference>
<dbReference type="PANTHER" id="PTHR12121">
    <property type="entry name" value="CARBON CATABOLITE REPRESSOR PROTEIN 4"/>
    <property type="match status" value="1"/>
</dbReference>